<reference evidence="2 3" key="1">
    <citation type="submission" date="2024-09" db="EMBL/GenBank/DDBJ databases">
        <authorList>
            <person name="Sun Q."/>
            <person name="Mori K."/>
        </authorList>
    </citation>
    <scope>NUCLEOTIDE SEQUENCE [LARGE SCALE GENOMIC DNA]</scope>
    <source>
        <strain evidence="2 3">TBRC 4938</strain>
    </source>
</reference>
<feature type="transmembrane region" description="Helical" evidence="1">
    <location>
        <begin position="25"/>
        <end position="43"/>
    </location>
</feature>
<accession>A0ABV6AL23</accession>
<evidence type="ECO:0000256" key="1">
    <source>
        <dbReference type="SAM" id="Phobius"/>
    </source>
</evidence>
<feature type="transmembrane region" description="Helical" evidence="1">
    <location>
        <begin position="55"/>
        <end position="75"/>
    </location>
</feature>
<dbReference type="SUPFAM" id="SSF54631">
    <property type="entry name" value="CBS-domain pair"/>
    <property type="match status" value="1"/>
</dbReference>
<keyword evidence="1" id="KW-1133">Transmembrane helix</keyword>
<keyword evidence="1" id="KW-0812">Transmembrane</keyword>
<keyword evidence="1" id="KW-0472">Membrane</keyword>
<gene>
    <name evidence="2" type="ORF">ACFFP0_20935</name>
</gene>
<dbReference type="Proteomes" id="UP001589692">
    <property type="component" value="Unassembled WGS sequence"/>
</dbReference>
<sequence>MSEEVSGRQANVVEGWWERNFKNHLAALVFVCSFGGVLLTASWTLGQSAEIGRQIFNVLAPLFGTWVGTILAFYFSRENFKEANDAVSRLVDRVTPEQRLARTPVRDVMKPRASIKARDLKEGEEEGKIAVRELMKLVGEGYSRVLIFTPRGVIKYVIHESTLNKFIADRSAPIEAGAPLPAPPLDASLTELLAHRAGSQTIGEIARRFVFVKEEATLADARAAMLAVKGCEDVFVTKSGKQDEPVLGWLTNTDITRDL</sequence>
<comment type="caution">
    <text evidence="2">The sequence shown here is derived from an EMBL/GenBank/DDBJ whole genome shotgun (WGS) entry which is preliminary data.</text>
</comment>
<keyword evidence="3" id="KW-1185">Reference proteome</keyword>
<organism evidence="2 3">
    <name type="scientific">Rhizobium puerariae</name>
    <dbReference type="NCBI Taxonomy" id="1585791"/>
    <lineage>
        <taxon>Bacteria</taxon>
        <taxon>Pseudomonadati</taxon>
        <taxon>Pseudomonadota</taxon>
        <taxon>Alphaproteobacteria</taxon>
        <taxon>Hyphomicrobiales</taxon>
        <taxon>Rhizobiaceae</taxon>
        <taxon>Rhizobium/Agrobacterium group</taxon>
        <taxon>Rhizobium</taxon>
    </lineage>
</organism>
<protein>
    <recommendedName>
        <fullName evidence="4">CBS domain-containing protein</fullName>
    </recommendedName>
</protein>
<evidence type="ECO:0000313" key="2">
    <source>
        <dbReference type="EMBL" id="MFB9951320.1"/>
    </source>
</evidence>
<dbReference type="RefSeq" id="WP_377264132.1">
    <property type="nucleotide sequence ID" value="NZ_JBHMAA010000024.1"/>
</dbReference>
<dbReference type="EMBL" id="JBHMAA010000024">
    <property type="protein sequence ID" value="MFB9951320.1"/>
    <property type="molecule type" value="Genomic_DNA"/>
</dbReference>
<evidence type="ECO:0000313" key="3">
    <source>
        <dbReference type="Proteomes" id="UP001589692"/>
    </source>
</evidence>
<proteinExistence type="predicted"/>
<dbReference type="InterPro" id="IPR046342">
    <property type="entry name" value="CBS_dom_sf"/>
</dbReference>
<evidence type="ECO:0008006" key="4">
    <source>
        <dbReference type="Google" id="ProtNLM"/>
    </source>
</evidence>
<name>A0ABV6AL23_9HYPH</name>